<dbReference type="EMBL" id="CP046172">
    <property type="protein sequence ID" value="QIS11295.1"/>
    <property type="molecule type" value="Genomic_DNA"/>
</dbReference>
<evidence type="ECO:0000313" key="7">
    <source>
        <dbReference type="Proteomes" id="UP000503540"/>
    </source>
</evidence>
<name>A0A6G9YDD9_9NOCA</name>
<dbReference type="RefSeq" id="WP_167474137.1">
    <property type="nucleotide sequence ID" value="NZ_CP046172.1"/>
</dbReference>
<dbReference type="InterPro" id="IPR007324">
    <property type="entry name" value="Sugar-bd_dom_put"/>
</dbReference>
<feature type="domain" description="Sugar-binding" evidence="5">
    <location>
        <begin position="77"/>
        <end position="318"/>
    </location>
</feature>
<evidence type="ECO:0000313" key="6">
    <source>
        <dbReference type="EMBL" id="QIS11295.1"/>
    </source>
</evidence>
<evidence type="ECO:0000256" key="4">
    <source>
        <dbReference type="ARBA" id="ARBA00023163"/>
    </source>
</evidence>
<dbReference type="InterPro" id="IPR036388">
    <property type="entry name" value="WH-like_DNA-bd_sf"/>
</dbReference>
<evidence type="ECO:0000256" key="2">
    <source>
        <dbReference type="ARBA" id="ARBA00023015"/>
    </source>
</evidence>
<dbReference type="KEGG" id="nah:F5544_17095"/>
<dbReference type="GO" id="GO:0030246">
    <property type="term" value="F:carbohydrate binding"/>
    <property type="evidence" value="ECO:0007669"/>
    <property type="project" value="InterPro"/>
</dbReference>
<organism evidence="6 7">
    <name type="scientific">Nocardia arthritidis</name>
    <dbReference type="NCBI Taxonomy" id="228602"/>
    <lineage>
        <taxon>Bacteria</taxon>
        <taxon>Bacillati</taxon>
        <taxon>Actinomycetota</taxon>
        <taxon>Actinomycetes</taxon>
        <taxon>Mycobacteriales</taxon>
        <taxon>Nocardiaceae</taxon>
        <taxon>Nocardia</taxon>
    </lineage>
</organism>
<evidence type="ECO:0000256" key="3">
    <source>
        <dbReference type="ARBA" id="ARBA00023125"/>
    </source>
</evidence>
<reference evidence="6 7" key="1">
    <citation type="journal article" date="2019" name="ACS Chem. Biol.">
        <title>Identification and Mobilization of a Cryptic Antibiotic Biosynthesis Gene Locus from a Human-Pathogenic Nocardia Isolate.</title>
        <authorList>
            <person name="Herisse M."/>
            <person name="Ishida K."/>
            <person name="Porter J.L."/>
            <person name="Howden B."/>
            <person name="Hertweck C."/>
            <person name="Stinear T.P."/>
            <person name="Pidot S.J."/>
        </authorList>
    </citation>
    <scope>NUCLEOTIDE SEQUENCE [LARGE SCALE GENOMIC DNA]</scope>
    <source>
        <strain evidence="6 7">AUSMDU00012717</strain>
    </source>
</reference>
<dbReference type="Gene3D" id="3.40.50.1360">
    <property type="match status" value="1"/>
</dbReference>
<accession>A0A6G9YDD9</accession>
<dbReference type="AlphaFoldDB" id="A0A6G9YDD9"/>
<proteinExistence type="inferred from homology"/>
<dbReference type="PANTHER" id="PTHR34294">
    <property type="entry name" value="TRANSCRIPTIONAL REGULATOR-RELATED"/>
    <property type="match status" value="1"/>
</dbReference>
<keyword evidence="3" id="KW-0238">DNA-binding</keyword>
<dbReference type="SUPFAM" id="SSF100950">
    <property type="entry name" value="NagB/RpiA/CoA transferase-like"/>
    <property type="match status" value="1"/>
</dbReference>
<dbReference type="Gene3D" id="1.10.10.10">
    <property type="entry name" value="Winged helix-like DNA-binding domain superfamily/Winged helix DNA-binding domain"/>
    <property type="match status" value="1"/>
</dbReference>
<evidence type="ECO:0000259" key="5">
    <source>
        <dbReference type="Pfam" id="PF04198"/>
    </source>
</evidence>
<dbReference type="Pfam" id="PF04198">
    <property type="entry name" value="Sugar-bind"/>
    <property type="match status" value="1"/>
</dbReference>
<keyword evidence="2" id="KW-0805">Transcription regulation</keyword>
<dbReference type="InterPro" id="IPR051054">
    <property type="entry name" value="SorC_transcr_regulators"/>
</dbReference>
<keyword evidence="4" id="KW-0804">Transcription</keyword>
<dbReference type="Proteomes" id="UP000503540">
    <property type="component" value="Chromosome"/>
</dbReference>
<comment type="similarity">
    <text evidence="1">Belongs to the SorC transcriptional regulatory family.</text>
</comment>
<dbReference type="Pfam" id="PF13384">
    <property type="entry name" value="HTH_23"/>
    <property type="match status" value="1"/>
</dbReference>
<sequence length="325" mass="33645">MIVTPYSPLPQVSDEVRLALRAAELYHLEGATRAEIAAKLGVSRPTAGRLIAHAKAHGMVRVEIGVTNAWHSAVHTPLEHALEARFGLVEAVVLGESGGDESPGDQALGHAAAALLVRRLRRTDTLGYTWGPETVALAKAIRARTARCAAVVQLNGAMTSAEYRTGADYILGRCATLLQARPVSLPAPLYADVGVLTADYLVSQALSIGTAADIMVFGTGPVGPASTLCTGGYLDAAALDELRAAEAVGEIGGRFFRIDGSQVGGALSARTIGVSLAAVRDCRTSVLVSGGVAKHEAVLGALNGGLAKVLVTDVECARWLSAQPR</sequence>
<dbReference type="GO" id="GO:0003677">
    <property type="term" value="F:DNA binding"/>
    <property type="evidence" value="ECO:0007669"/>
    <property type="project" value="UniProtKB-KW"/>
</dbReference>
<dbReference type="PANTHER" id="PTHR34294:SF1">
    <property type="entry name" value="TRANSCRIPTIONAL REGULATOR LSRR"/>
    <property type="match status" value="1"/>
</dbReference>
<protein>
    <submittedName>
        <fullName evidence="6">Sugar-binding transcriptional regulator</fullName>
    </submittedName>
</protein>
<evidence type="ECO:0000256" key="1">
    <source>
        <dbReference type="ARBA" id="ARBA00010466"/>
    </source>
</evidence>
<keyword evidence="7" id="KW-1185">Reference proteome</keyword>
<dbReference type="InterPro" id="IPR037171">
    <property type="entry name" value="NagB/RpiA_transferase-like"/>
</dbReference>
<gene>
    <name evidence="6" type="ORF">F5544_17095</name>
</gene>